<dbReference type="InterPro" id="IPR044730">
    <property type="entry name" value="RNase_H-like_dom_plant"/>
</dbReference>
<dbReference type="Proteomes" id="UP001281410">
    <property type="component" value="Unassembled WGS sequence"/>
</dbReference>
<reference evidence="3" key="1">
    <citation type="journal article" date="2023" name="Plant J.">
        <title>Genome sequences and population genomics provide insights into the demographic history, inbreeding, and mutation load of two 'living fossil' tree species of Dipteronia.</title>
        <authorList>
            <person name="Feng Y."/>
            <person name="Comes H.P."/>
            <person name="Chen J."/>
            <person name="Zhu S."/>
            <person name="Lu R."/>
            <person name="Zhang X."/>
            <person name="Li P."/>
            <person name="Qiu J."/>
            <person name="Olsen K.M."/>
            <person name="Qiu Y."/>
        </authorList>
    </citation>
    <scope>NUCLEOTIDE SEQUENCE</scope>
    <source>
        <strain evidence="3">NBL</strain>
    </source>
</reference>
<dbReference type="InterPro" id="IPR002156">
    <property type="entry name" value="RNaseH_domain"/>
</dbReference>
<name>A0AAE0B3M3_9ROSI</name>
<feature type="domain" description="Reverse transcriptase zinc-binding" evidence="2">
    <location>
        <begin position="159"/>
        <end position="212"/>
    </location>
</feature>
<dbReference type="Pfam" id="PF13456">
    <property type="entry name" value="RVT_3"/>
    <property type="match status" value="1"/>
</dbReference>
<organism evidence="3 4">
    <name type="scientific">Dipteronia sinensis</name>
    <dbReference type="NCBI Taxonomy" id="43782"/>
    <lineage>
        <taxon>Eukaryota</taxon>
        <taxon>Viridiplantae</taxon>
        <taxon>Streptophyta</taxon>
        <taxon>Embryophyta</taxon>
        <taxon>Tracheophyta</taxon>
        <taxon>Spermatophyta</taxon>
        <taxon>Magnoliopsida</taxon>
        <taxon>eudicotyledons</taxon>
        <taxon>Gunneridae</taxon>
        <taxon>Pentapetalae</taxon>
        <taxon>rosids</taxon>
        <taxon>malvids</taxon>
        <taxon>Sapindales</taxon>
        <taxon>Sapindaceae</taxon>
        <taxon>Hippocastanoideae</taxon>
        <taxon>Acereae</taxon>
        <taxon>Dipteronia</taxon>
    </lineage>
</organism>
<dbReference type="EMBL" id="JANJYJ010000001">
    <property type="protein sequence ID" value="KAK3229436.1"/>
    <property type="molecule type" value="Genomic_DNA"/>
</dbReference>
<evidence type="ECO:0008006" key="5">
    <source>
        <dbReference type="Google" id="ProtNLM"/>
    </source>
</evidence>
<comment type="caution">
    <text evidence="3">The sequence shown here is derived from an EMBL/GenBank/DDBJ whole genome shotgun (WGS) entry which is preliminary data.</text>
</comment>
<dbReference type="AlphaFoldDB" id="A0AAE0B3M3"/>
<protein>
    <recommendedName>
        <fullName evidence="5">Reverse transcriptase zinc-binding domain-containing protein</fullName>
    </recommendedName>
</protein>
<evidence type="ECO:0000259" key="1">
    <source>
        <dbReference type="Pfam" id="PF13456"/>
    </source>
</evidence>
<evidence type="ECO:0000313" key="3">
    <source>
        <dbReference type="EMBL" id="KAK3229436.1"/>
    </source>
</evidence>
<proteinExistence type="predicted"/>
<dbReference type="InterPro" id="IPR026960">
    <property type="entry name" value="RVT-Znf"/>
</dbReference>
<dbReference type="InterPro" id="IPR053151">
    <property type="entry name" value="RNase_H-like"/>
</dbReference>
<dbReference type="GO" id="GO:0003676">
    <property type="term" value="F:nucleic acid binding"/>
    <property type="evidence" value="ECO:0007669"/>
    <property type="project" value="InterPro"/>
</dbReference>
<gene>
    <name evidence="3" type="ORF">Dsin_001317</name>
</gene>
<dbReference type="PANTHER" id="PTHR47723">
    <property type="entry name" value="OS05G0353850 PROTEIN"/>
    <property type="match status" value="1"/>
</dbReference>
<evidence type="ECO:0000259" key="2">
    <source>
        <dbReference type="Pfam" id="PF13966"/>
    </source>
</evidence>
<evidence type="ECO:0000313" key="4">
    <source>
        <dbReference type="Proteomes" id="UP001281410"/>
    </source>
</evidence>
<feature type="domain" description="RNase H type-1" evidence="1">
    <location>
        <begin position="279"/>
        <end position="331"/>
    </location>
</feature>
<accession>A0AAE0B3M3</accession>
<dbReference type="CDD" id="cd06222">
    <property type="entry name" value="RNase_H_like"/>
    <property type="match status" value="1"/>
</dbReference>
<dbReference type="GO" id="GO:0004523">
    <property type="term" value="F:RNA-DNA hybrid ribonuclease activity"/>
    <property type="evidence" value="ECO:0007669"/>
    <property type="project" value="InterPro"/>
</dbReference>
<sequence length="332" mass="38354">MKKMNQALLAKAGWRLMQNENGLWDSMLKAKYIKDGNIAKARNSYIHNSSSTWRGVAFGVELISKGLKWRVGNGSQILFWTDVWISEFGSLKCQATVPLSVDQLLKKVSDYIYDEEWNIHKLKSILPWHIVLRIISIHICWRKSELDKAIWGLSKSGDFSVKSAYDFHYKFCGISSWQWNFIWKLRLPPRVLSFLWILLHDKLLTNVHRASRATLWFIWKWRCNSIFDPEFKLPSCPGLIIKRYLVSWMNANYECTPDIVLNTCLIAWSPSLMDLIKLNVDGNMIPESGFITAGGVLRDHKKNWLGGFTLKKGIGSVLEAELWGLFEGLQIV</sequence>
<dbReference type="PANTHER" id="PTHR47723:SF13">
    <property type="entry name" value="PUTATIVE-RELATED"/>
    <property type="match status" value="1"/>
</dbReference>
<keyword evidence="4" id="KW-1185">Reference proteome</keyword>
<dbReference type="Pfam" id="PF13966">
    <property type="entry name" value="zf-RVT"/>
    <property type="match status" value="1"/>
</dbReference>